<feature type="transmembrane region" description="Helical" evidence="1">
    <location>
        <begin position="473"/>
        <end position="493"/>
    </location>
</feature>
<feature type="domain" description="Guanylate cyclase" evidence="2">
    <location>
        <begin position="590"/>
        <end position="722"/>
    </location>
</feature>
<accession>A0A2W5T451</accession>
<dbReference type="SMART" id="SM01080">
    <property type="entry name" value="CHASE2"/>
    <property type="match status" value="1"/>
</dbReference>
<dbReference type="EMBL" id="QFQP01000019">
    <property type="protein sequence ID" value="PZR09852.1"/>
    <property type="molecule type" value="Genomic_DNA"/>
</dbReference>
<dbReference type="CDD" id="cd07302">
    <property type="entry name" value="CHD"/>
    <property type="match status" value="1"/>
</dbReference>
<dbReference type="GO" id="GO:0035556">
    <property type="term" value="P:intracellular signal transduction"/>
    <property type="evidence" value="ECO:0007669"/>
    <property type="project" value="InterPro"/>
</dbReference>
<dbReference type="InterPro" id="IPR050697">
    <property type="entry name" value="Adenylyl/Guanylyl_Cyclase_3/4"/>
</dbReference>
<protein>
    <recommendedName>
        <fullName evidence="2">Guanylate cyclase domain-containing protein</fullName>
    </recommendedName>
</protein>
<dbReference type="PROSITE" id="PS50125">
    <property type="entry name" value="GUANYLATE_CYCLASE_2"/>
    <property type="match status" value="1"/>
</dbReference>
<reference evidence="3 4" key="1">
    <citation type="submission" date="2017-08" db="EMBL/GenBank/DDBJ databases">
        <title>Infants hospitalized years apart are colonized by the same room-sourced microbial strains.</title>
        <authorList>
            <person name="Brooks B."/>
            <person name="Olm M.R."/>
            <person name="Firek B.A."/>
            <person name="Baker R."/>
            <person name="Thomas B.C."/>
            <person name="Morowitz M.J."/>
            <person name="Banfield J.F."/>
        </authorList>
    </citation>
    <scope>NUCLEOTIDE SEQUENCE [LARGE SCALE GENOMIC DNA]</scope>
    <source>
        <strain evidence="3">S2_003_000_R2_14</strain>
    </source>
</reference>
<evidence type="ECO:0000313" key="4">
    <source>
        <dbReference type="Proteomes" id="UP000249061"/>
    </source>
</evidence>
<evidence type="ECO:0000313" key="3">
    <source>
        <dbReference type="EMBL" id="PZR09852.1"/>
    </source>
</evidence>
<name>A0A2W5T451_9BACT</name>
<dbReference type="AlphaFoldDB" id="A0A2W5T451"/>
<dbReference type="SMART" id="SM00044">
    <property type="entry name" value="CYCc"/>
    <property type="match status" value="1"/>
</dbReference>
<keyword evidence="1" id="KW-0472">Membrane</keyword>
<keyword evidence="1" id="KW-1133">Transmembrane helix</keyword>
<dbReference type="Pfam" id="PF05226">
    <property type="entry name" value="CHASE2"/>
    <property type="match status" value="1"/>
</dbReference>
<comment type="caution">
    <text evidence="3">The sequence shown here is derived from an EMBL/GenBank/DDBJ whole genome shotgun (WGS) entry which is preliminary data.</text>
</comment>
<dbReference type="PANTHER" id="PTHR43081">
    <property type="entry name" value="ADENYLATE CYCLASE, TERMINAL-DIFFERENTIATION SPECIFIC-RELATED"/>
    <property type="match status" value="1"/>
</dbReference>
<organism evidence="3 4">
    <name type="scientific">Archangium gephyra</name>
    <dbReference type="NCBI Taxonomy" id="48"/>
    <lineage>
        <taxon>Bacteria</taxon>
        <taxon>Pseudomonadati</taxon>
        <taxon>Myxococcota</taxon>
        <taxon>Myxococcia</taxon>
        <taxon>Myxococcales</taxon>
        <taxon>Cystobacterineae</taxon>
        <taxon>Archangiaceae</taxon>
        <taxon>Archangium</taxon>
    </lineage>
</organism>
<sequence>MRGSIVGPAVTNPLQSAGRRFVQKFGVAFLWATFIGLGLGAAVYYRVDRRDFDGDPVWHALPRIWLESLELKTVDWRARALGADAERPDDVVLVNIDEETLNNARESERLDWAMRPWPRELLGSVVEQIIREGAIRVYVDGSFVDVSPRQLAVCKGETPKSDDVLFAQTLTRLGDAVVLPFEWRRDNRRPPDRPLMPFLLRVAEVPTRAEAWPLLRRVLMERTSAYLFEKGGRFEVWAGAVSDARRRELAASFELKGGLVTRGLTPDDDANEVLTDDLLRDLAAIEVKGLPQEEVIRAGSIDAPVAPLVLPELGLANSRLLRDPDGVVRSVPLVISSKVLLPTFALASREGPFTWENGVLKAPEGPPLPVDAQGFLTLRWNADEAGRTGRGTMKRAIPAWRLLVNREDDDSGRGVRHYDNNLTGRVVVLVDERGTQRFSTAVGDMTRGAIWAQAISNAMKGEGITRVAPETDFWVTLALAFTGAILAVAWSSLTRRPGWLAWVTTLALVLGVQALLARQLYVTQGRQVAMVAPVLACAGTFLASLGYARTLEKNIREFMLRTLGGAVRADVVRRVERDLALMQPERRELTVFFSDIEGFTAVSNEKEPRVVVEVLRHYLEEMTEIVLDRGGHVDKYLGDGLMAFWGAPVISPDDAESACEAALRMHHRFEERAKLWSEKTGRKLVLRAGMETGDAVVGEMGTAHRVNYTVMGEPVATAFRLEALAKKYGVRTLVGESLFEEAKDTYLFRSVDVVRLGRTGEPVHLYELLAPLESADRFAWALPHELAWTAWRERRFQDALNGFRDLQKQLPEDEVIALYVRRCEQALKTPPPENWDGIFDG</sequence>
<dbReference type="Proteomes" id="UP000249061">
    <property type="component" value="Unassembled WGS sequence"/>
</dbReference>
<keyword evidence="1" id="KW-0812">Transmembrane</keyword>
<feature type="transmembrane region" description="Helical" evidence="1">
    <location>
        <begin position="25"/>
        <end position="45"/>
    </location>
</feature>
<feature type="transmembrane region" description="Helical" evidence="1">
    <location>
        <begin position="528"/>
        <end position="548"/>
    </location>
</feature>
<dbReference type="Gene3D" id="3.30.70.1230">
    <property type="entry name" value="Nucleotide cyclase"/>
    <property type="match status" value="1"/>
</dbReference>
<dbReference type="SUPFAM" id="SSF55073">
    <property type="entry name" value="Nucleotide cyclase"/>
    <property type="match status" value="1"/>
</dbReference>
<dbReference type="GO" id="GO:0004016">
    <property type="term" value="F:adenylate cyclase activity"/>
    <property type="evidence" value="ECO:0007669"/>
    <property type="project" value="UniProtKB-ARBA"/>
</dbReference>
<evidence type="ECO:0000256" key="1">
    <source>
        <dbReference type="SAM" id="Phobius"/>
    </source>
</evidence>
<proteinExistence type="predicted"/>
<dbReference type="PANTHER" id="PTHR43081:SF1">
    <property type="entry name" value="ADENYLATE CYCLASE, TERMINAL-DIFFERENTIATION SPECIFIC"/>
    <property type="match status" value="1"/>
</dbReference>
<dbReference type="InterPro" id="IPR001054">
    <property type="entry name" value="A/G_cyclase"/>
</dbReference>
<dbReference type="InterPro" id="IPR029787">
    <property type="entry name" value="Nucleotide_cyclase"/>
</dbReference>
<dbReference type="Pfam" id="PF00211">
    <property type="entry name" value="Guanylate_cyc"/>
    <property type="match status" value="1"/>
</dbReference>
<evidence type="ECO:0000259" key="2">
    <source>
        <dbReference type="PROSITE" id="PS50125"/>
    </source>
</evidence>
<gene>
    <name evidence="3" type="ORF">DI536_21190</name>
</gene>
<feature type="transmembrane region" description="Helical" evidence="1">
    <location>
        <begin position="499"/>
        <end position="516"/>
    </location>
</feature>
<dbReference type="GO" id="GO:0006171">
    <property type="term" value="P:cAMP biosynthetic process"/>
    <property type="evidence" value="ECO:0007669"/>
    <property type="project" value="TreeGrafter"/>
</dbReference>
<dbReference type="InterPro" id="IPR007890">
    <property type="entry name" value="CHASE2"/>
</dbReference>